<keyword evidence="3 5" id="KW-1133">Transmembrane helix</keyword>
<feature type="transmembrane region" description="Helical" evidence="5">
    <location>
        <begin position="548"/>
        <end position="566"/>
    </location>
</feature>
<dbReference type="PANTHER" id="PTHR43077:SF10">
    <property type="entry name" value="TRANSPORT PERMEASE PROTEIN"/>
    <property type="match status" value="1"/>
</dbReference>
<evidence type="ECO:0000259" key="6">
    <source>
        <dbReference type="Pfam" id="PF12698"/>
    </source>
</evidence>
<evidence type="ECO:0000313" key="7">
    <source>
        <dbReference type="EMBL" id="MFC5502189.1"/>
    </source>
</evidence>
<keyword evidence="4 5" id="KW-0472">Membrane</keyword>
<dbReference type="Proteomes" id="UP001596039">
    <property type="component" value="Unassembled WGS sequence"/>
</dbReference>
<feature type="transmembrane region" description="Helical" evidence="5">
    <location>
        <begin position="490"/>
        <end position="509"/>
    </location>
</feature>
<evidence type="ECO:0000313" key="8">
    <source>
        <dbReference type="Proteomes" id="UP001596039"/>
    </source>
</evidence>
<evidence type="ECO:0000256" key="5">
    <source>
        <dbReference type="SAM" id="Phobius"/>
    </source>
</evidence>
<sequence length="584" mass="59718">MTVPALIRAELARLVATPLARLALVALMLVPVLYGGLYLWANRDPYASLERVPAALVVLDTGSSSNGTTVNYGRDVAAQVIKNGSFDWHEVSAKEAAAGVKRGTYDFSVTFPASFSADLTSSDITVGANGAAVTEPRKADIRLVTNDTNSYLASTIATQAATTIRTSIASQVSREAAGRFLLALSDVRGSLSTAVDGASRLVDGTSTAQSGAQSLASGTASLASGASQVAAGTAKLAATGHQAVAAGNSMAAQIPALRSQLAAQLTADGLTQTQIDALLAQLDPLAAKAGSAQSQLSSLAAQVDQLNAGAQQVSSGAAQAHTGASSLAAGLGELRSGATTLHDGLANGVARIPNTDAAQREAVSSTIGDPAAVTRTAVTKAQDYGAGLAPFFISLAAWIGIYALFLIVKPLSRRALTAVQRPLRVTLAGWLTPGILGLLQMVAVFLIVTLALGFTVANPIGALAFMVLISLTFAAIILALNVWLGSVGQFLGLVLMVVQLVTAGGTFPWQTLPAPLAALHHVLPMSFGVDGLRQLMYGGSLDTALSDAGVLLLWLGVAFTAAALGATRMTRFRTLRDLRPSLIG</sequence>
<protein>
    <submittedName>
        <fullName evidence="7">YhgE/Pip family protein</fullName>
    </submittedName>
</protein>
<feature type="transmembrane region" description="Helical" evidence="5">
    <location>
        <begin position="460"/>
        <end position="483"/>
    </location>
</feature>
<feature type="transmembrane region" description="Helical" evidence="5">
    <location>
        <begin position="384"/>
        <end position="408"/>
    </location>
</feature>
<dbReference type="RefSeq" id="WP_386739890.1">
    <property type="nucleotide sequence ID" value="NZ_JBHSMG010000002.1"/>
</dbReference>
<evidence type="ECO:0000256" key="4">
    <source>
        <dbReference type="ARBA" id="ARBA00023136"/>
    </source>
</evidence>
<name>A0ABW0NQY0_9MICO</name>
<evidence type="ECO:0000256" key="1">
    <source>
        <dbReference type="ARBA" id="ARBA00004141"/>
    </source>
</evidence>
<dbReference type="InterPro" id="IPR017500">
    <property type="entry name" value="Phage_infect_YhgE_N"/>
</dbReference>
<keyword evidence="8" id="KW-1185">Reference proteome</keyword>
<comment type="caution">
    <text evidence="7">The sequence shown here is derived from an EMBL/GenBank/DDBJ whole genome shotgun (WGS) entry which is preliminary data.</text>
</comment>
<organism evidence="7 8">
    <name type="scientific">Lysinimonas soli</name>
    <dbReference type="NCBI Taxonomy" id="1074233"/>
    <lineage>
        <taxon>Bacteria</taxon>
        <taxon>Bacillati</taxon>
        <taxon>Actinomycetota</taxon>
        <taxon>Actinomycetes</taxon>
        <taxon>Micrococcales</taxon>
        <taxon>Microbacteriaceae</taxon>
        <taxon>Lysinimonas</taxon>
    </lineage>
</organism>
<dbReference type="Pfam" id="PF12698">
    <property type="entry name" value="ABC2_membrane_3"/>
    <property type="match status" value="1"/>
</dbReference>
<dbReference type="InterPro" id="IPR051328">
    <property type="entry name" value="T7SS_ABC-Transporter"/>
</dbReference>
<evidence type="ECO:0000256" key="3">
    <source>
        <dbReference type="ARBA" id="ARBA00022989"/>
    </source>
</evidence>
<feature type="transmembrane region" description="Helical" evidence="5">
    <location>
        <begin position="21"/>
        <end position="41"/>
    </location>
</feature>
<proteinExistence type="predicted"/>
<dbReference type="EMBL" id="JBHSMG010000002">
    <property type="protein sequence ID" value="MFC5502189.1"/>
    <property type="molecule type" value="Genomic_DNA"/>
</dbReference>
<evidence type="ECO:0000256" key="2">
    <source>
        <dbReference type="ARBA" id="ARBA00022692"/>
    </source>
</evidence>
<gene>
    <name evidence="7" type="ORF">ACFPJ4_08050</name>
</gene>
<accession>A0ABW0NQY0</accession>
<comment type="subcellular location">
    <subcellularLocation>
        <location evidence="1">Membrane</location>
        <topology evidence="1">Multi-pass membrane protein</topology>
    </subcellularLocation>
</comment>
<feature type="transmembrane region" description="Helical" evidence="5">
    <location>
        <begin position="429"/>
        <end position="454"/>
    </location>
</feature>
<dbReference type="InterPro" id="IPR017501">
    <property type="entry name" value="Phage_infect_YhgE_C"/>
</dbReference>
<keyword evidence="2 5" id="KW-0812">Transmembrane</keyword>
<dbReference type="InterPro" id="IPR023908">
    <property type="entry name" value="xxxLxxG_rpt"/>
</dbReference>
<dbReference type="PANTHER" id="PTHR43077">
    <property type="entry name" value="TRANSPORT PERMEASE YVFS-RELATED"/>
    <property type="match status" value="1"/>
</dbReference>
<dbReference type="Gene3D" id="3.40.1710.10">
    <property type="entry name" value="abc type-2 transporter like domain"/>
    <property type="match status" value="1"/>
</dbReference>
<reference evidence="8" key="1">
    <citation type="journal article" date="2019" name="Int. J. Syst. Evol. Microbiol.">
        <title>The Global Catalogue of Microorganisms (GCM) 10K type strain sequencing project: providing services to taxonomists for standard genome sequencing and annotation.</title>
        <authorList>
            <consortium name="The Broad Institute Genomics Platform"/>
            <consortium name="The Broad Institute Genome Sequencing Center for Infectious Disease"/>
            <person name="Wu L."/>
            <person name="Ma J."/>
        </authorList>
    </citation>
    <scope>NUCLEOTIDE SEQUENCE [LARGE SCALE GENOMIC DNA]</scope>
    <source>
        <strain evidence="8">CGMCC 4.6997</strain>
    </source>
</reference>
<feature type="domain" description="ABC-2 type transporter transmembrane" evidence="6">
    <location>
        <begin position="380"/>
        <end position="564"/>
    </location>
</feature>
<dbReference type="NCBIfam" id="TIGR03057">
    <property type="entry name" value="xxxLxxG_by_4"/>
    <property type="match status" value="1"/>
</dbReference>
<dbReference type="NCBIfam" id="TIGR03062">
    <property type="entry name" value="pip_yhgE_Cterm"/>
    <property type="match status" value="1"/>
</dbReference>
<dbReference type="NCBIfam" id="TIGR03061">
    <property type="entry name" value="pip_yhgE_Nterm"/>
    <property type="match status" value="1"/>
</dbReference>
<dbReference type="InterPro" id="IPR013525">
    <property type="entry name" value="ABC2_TM"/>
</dbReference>